<organism evidence="1 2">
    <name type="scientific">Desulfosarcina widdelii</name>
    <dbReference type="NCBI Taxonomy" id="947919"/>
    <lineage>
        <taxon>Bacteria</taxon>
        <taxon>Pseudomonadati</taxon>
        <taxon>Thermodesulfobacteriota</taxon>
        <taxon>Desulfobacteria</taxon>
        <taxon>Desulfobacterales</taxon>
        <taxon>Desulfosarcinaceae</taxon>
        <taxon>Desulfosarcina</taxon>
    </lineage>
</organism>
<dbReference type="OrthoDB" id="5421437at2"/>
<dbReference type="KEGG" id="dwd:DSCW_07760"/>
<proteinExistence type="predicted"/>
<evidence type="ECO:0000313" key="2">
    <source>
        <dbReference type="Proteomes" id="UP000427769"/>
    </source>
</evidence>
<dbReference type="AlphaFoldDB" id="A0A5K7YZD5"/>
<accession>A0A5K7YZD5</accession>
<dbReference type="Proteomes" id="UP000427769">
    <property type="component" value="Chromosome"/>
</dbReference>
<dbReference type="RefSeq" id="WP_155302473.1">
    <property type="nucleotide sequence ID" value="NZ_AP021875.1"/>
</dbReference>
<sequence>MRLRLPGLLFLLMLTGLWVSFPTTVLAKERCRVSVDTILASRQGSGVDARLKKDVSELQNMFNYTSYQLLSSKTLNLKKGESGTVSLPGNRRLKITPHNIHENRADIALQMMKKKRTVFQSQIQLLNRGSLFVGGPKYENGNLIFKISGSY</sequence>
<dbReference type="EMBL" id="AP021875">
    <property type="protein sequence ID" value="BBO73359.1"/>
    <property type="molecule type" value="Genomic_DNA"/>
</dbReference>
<protein>
    <submittedName>
        <fullName evidence="1">Uncharacterized protein</fullName>
    </submittedName>
</protein>
<evidence type="ECO:0000313" key="1">
    <source>
        <dbReference type="EMBL" id="BBO73359.1"/>
    </source>
</evidence>
<name>A0A5K7YZD5_9BACT</name>
<keyword evidence="2" id="KW-1185">Reference proteome</keyword>
<reference evidence="1 2" key="1">
    <citation type="submission" date="2019-11" db="EMBL/GenBank/DDBJ databases">
        <title>Comparative genomics of hydrocarbon-degrading Desulfosarcina strains.</title>
        <authorList>
            <person name="Watanabe M."/>
            <person name="Kojima H."/>
            <person name="Fukui M."/>
        </authorList>
    </citation>
    <scope>NUCLEOTIDE SEQUENCE [LARGE SCALE GENOMIC DNA]</scope>
    <source>
        <strain evidence="1 2">PP31</strain>
    </source>
</reference>
<gene>
    <name evidence="1" type="ORF">DSCW_07760</name>
</gene>